<feature type="region of interest" description="Disordered" evidence="1">
    <location>
        <begin position="172"/>
        <end position="223"/>
    </location>
</feature>
<feature type="compositionally biased region" description="Polar residues" evidence="1">
    <location>
        <begin position="172"/>
        <end position="181"/>
    </location>
</feature>
<feature type="region of interest" description="Disordered" evidence="1">
    <location>
        <begin position="1"/>
        <end position="37"/>
    </location>
</feature>
<gene>
    <name evidence="2" type="ORF">CYMTET_40352</name>
</gene>
<reference evidence="2 3" key="1">
    <citation type="journal article" date="2015" name="Genome Biol. Evol.">
        <title>Comparative Genomics of a Bacterivorous Green Alga Reveals Evolutionary Causalities and Consequences of Phago-Mixotrophic Mode of Nutrition.</title>
        <authorList>
            <person name="Burns J.A."/>
            <person name="Paasch A."/>
            <person name="Narechania A."/>
            <person name="Kim E."/>
        </authorList>
    </citation>
    <scope>NUCLEOTIDE SEQUENCE [LARGE SCALE GENOMIC DNA]</scope>
    <source>
        <strain evidence="2 3">PLY_AMNH</strain>
    </source>
</reference>
<protein>
    <submittedName>
        <fullName evidence="2">Uncharacterized protein</fullName>
    </submittedName>
</protein>
<evidence type="ECO:0000313" key="2">
    <source>
        <dbReference type="EMBL" id="KAK3250253.1"/>
    </source>
</evidence>
<comment type="caution">
    <text evidence="2">The sequence shown here is derived from an EMBL/GenBank/DDBJ whole genome shotgun (WGS) entry which is preliminary data.</text>
</comment>
<feature type="compositionally biased region" description="Basic and acidic residues" evidence="1">
    <location>
        <begin position="184"/>
        <end position="206"/>
    </location>
</feature>
<name>A0AAE0F3B8_9CHLO</name>
<dbReference type="Proteomes" id="UP001190700">
    <property type="component" value="Unassembled WGS sequence"/>
</dbReference>
<dbReference type="AlphaFoldDB" id="A0AAE0F3B8"/>
<dbReference type="EMBL" id="LGRX02026812">
    <property type="protein sequence ID" value="KAK3250253.1"/>
    <property type="molecule type" value="Genomic_DNA"/>
</dbReference>
<evidence type="ECO:0000256" key="1">
    <source>
        <dbReference type="SAM" id="MobiDB-lite"/>
    </source>
</evidence>
<evidence type="ECO:0000313" key="3">
    <source>
        <dbReference type="Proteomes" id="UP001190700"/>
    </source>
</evidence>
<sequence length="223" mass="24610">MKGDGLDSENSPPLPRKPDPHGQDLPSPDPPTSQEDLLKAILCLQQQQAEDQRLFREQLQRQAAINESLEAQIAAMSAKSETADPGSATKTAEQLLERCRKFAYVPEADLELDPSSSHRGGAEALRAKLQFVEDRVYQAADGVVADEVLQQWLNDFDKSRGKAMLNTTVKQAANTEAGTSSRWRHCDDKNKHDKDKHNDKHNDRKRSGGKGKGGWGGEPTADE</sequence>
<accession>A0AAE0F3B8</accession>
<keyword evidence="3" id="KW-1185">Reference proteome</keyword>
<proteinExistence type="predicted"/>
<organism evidence="2 3">
    <name type="scientific">Cymbomonas tetramitiformis</name>
    <dbReference type="NCBI Taxonomy" id="36881"/>
    <lineage>
        <taxon>Eukaryota</taxon>
        <taxon>Viridiplantae</taxon>
        <taxon>Chlorophyta</taxon>
        <taxon>Pyramimonadophyceae</taxon>
        <taxon>Pyramimonadales</taxon>
        <taxon>Pyramimonadaceae</taxon>
        <taxon>Cymbomonas</taxon>
    </lineage>
</organism>